<feature type="domain" description="Pyridoxamine kinase/Phosphomethylpyrimidine kinase" evidence="2">
    <location>
        <begin position="42"/>
        <end position="284"/>
    </location>
</feature>
<dbReference type="Gene3D" id="3.40.1190.20">
    <property type="match status" value="1"/>
</dbReference>
<feature type="region of interest" description="Disordered" evidence="1">
    <location>
        <begin position="1"/>
        <end position="26"/>
    </location>
</feature>
<dbReference type="RefSeq" id="WP_310375616.1">
    <property type="nucleotide sequence ID" value="NZ_JAVDXT010000004.1"/>
</dbReference>
<dbReference type="EC" id="2.7.4.7" evidence="3"/>
<dbReference type="SUPFAM" id="SSF53613">
    <property type="entry name" value="Ribokinase-like"/>
    <property type="match status" value="1"/>
</dbReference>
<keyword evidence="4" id="KW-1185">Reference proteome</keyword>
<protein>
    <submittedName>
        <fullName evidence="3">Hydroxymethylpyrimidine/phosphomethylpyrimidine kinase</fullName>
        <ecNumber evidence="3">2.7.1.49</ecNumber>
        <ecNumber evidence="3">2.7.4.7</ecNumber>
    </submittedName>
</protein>
<gene>
    <name evidence="3" type="ORF">J2X19_003864</name>
</gene>
<evidence type="ECO:0000256" key="1">
    <source>
        <dbReference type="SAM" id="MobiDB-lite"/>
    </source>
</evidence>
<comment type="caution">
    <text evidence="3">The sequence shown here is derived from an EMBL/GenBank/DDBJ whole genome shotgun (WGS) entry which is preliminary data.</text>
</comment>
<evidence type="ECO:0000313" key="3">
    <source>
        <dbReference type="EMBL" id="MDR7379170.1"/>
    </source>
</evidence>
<evidence type="ECO:0000259" key="2">
    <source>
        <dbReference type="Pfam" id="PF08543"/>
    </source>
</evidence>
<dbReference type="InterPro" id="IPR013749">
    <property type="entry name" value="PM/HMP-P_kinase-1"/>
</dbReference>
<feature type="compositionally biased region" description="Acidic residues" evidence="1">
    <location>
        <begin position="17"/>
        <end position="26"/>
    </location>
</feature>
<name>A0ABU2CCW8_9BURK</name>
<dbReference type="EC" id="2.7.1.49" evidence="3"/>
<keyword evidence="3" id="KW-0418">Kinase</keyword>
<dbReference type="GO" id="GO:0008902">
    <property type="term" value="F:hydroxymethylpyrimidine kinase activity"/>
    <property type="evidence" value="ECO:0007669"/>
    <property type="project" value="UniProtKB-EC"/>
</dbReference>
<dbReference type="PANTHER" id="PTHR20858">
    <property type="entry name" value="PHOSPHOMETHYLPYRIMIDINE KINASE"/>
    <property type="match status" value="1"/>
</dbReference>
<dbReference type="Pfam" id="PF08543">
    <property type="entry name" value="Phos_pyr_kin"/>
    <property type="match status" value="1"/>
</dbReference>
<organism evidence="3 4">
    <name type="scientific">Rhodoferax ferrireducens</name>
    <dbReference type="NCBI Taxonomy" id="192843"/>
    <lineage>
        <taxon>Bacteria</taxon>
        <taxon>Pseudomonadati</taxon>
        <taxon>Pseudomonadota</taxon>
        <taxon>Betaproteobacteria</taxon>
        <taxon>Burkholderiales</taxon>
        <taxon>Comamonadaceae</taxon>
        <taxon>Rhodoferax</taxon>
    </lineage>
</organism>
<keyword evidence="3" id="KW-0808">Transferase</keyword>
<proteinExistence type="predicted"/>
<accession>A0ABU2CCW8</accession>
<sequence>MNSPKSPKKPASNDPLDAVDEPEAADDDLAGPACVMVFNASDPSGAAGLAADTTAIASVGAHALPVVTGAYARDTGEIFEHFCFDEEAVTEQARAVLEDVEVQVFKVGFVGSPENISAIAEITSDYAEVPVVAYMPNLSWWDEDKIDEYLDAFRELLLPQTTVLVGNHSTLRRWLLPDWDGERNPTPRDIAKAAATMGVPYTLVTGIPLPEQHVENVLTSPQAVLVSEKFELFEAVFTGAGETLSAALAALLASGSDLAEATNEAMSYLDRCLDGGFRPGMGHILPDRMFWAQPEDDVADDGSDPDQTLDEETLRAIAALEAPPHDHRH</sequence>
<evidence type="ECO:0000313" key="4">
    <source>
        <dbReference type="Proteomes" id="UP001180487"/>
    </source>
</evidence>
<reference evidence="3 4" key="1">
    <citation type="submission" date="2023-07" db="EMBL/GenBank/DDBJ databases">
        <title>Sorghum-associated microbial communities from plants grown in Nebraska, USA.</title>
        <authorList>
            <person name="Schachtman D."/>
        </authorList>
    </citation>
    <scope>NUCLEOTIDE SEQUENCE [LARGE SCALE GENOMIC DNA]</scope>
    <source>
        <strain evidence="3 4">BE313</strain>
    </source>
</reference>
<dbReference type="Proteomes" id="UP001180487">
    <property type="component" value="Unassembled WGS sequence"/>
</dbReference>
<dbReference type="EMBL" id="JAVDXT010000004">
    <property type="protein sequence ID" value="MDR7379170.1"/>
    <property type="molecule type" value="Genomic_DNA"/>
</dbReference>
<dbReference type="PANTHER" id="PTHR20858:SF17">
    <property type="entry name" value="HYDROXYMETHYLPYRIMIDINE_PHOSPHOMETHYLPYRIMIDINE KINASE THI20-RELATED"/>
    <property type="match status" value="1"/>
</dbReference>
<dbReference type="InterPro" id="IPR029056">
    <property type="entry name" value="Ribokinase-like"/>
</dbReference>
<dbReference type="GO" id="GO:0008972">
    <property type="term" value="F:phosphomethylpyrimidine kinase activity"/>
    <property type="evidence" value="ECO:0007669"/>
    <property type="project" value="UniProtKB-EC"/>
</dbReference>